<keyword evidence="1" id="KW-0812">Transmembrane</keyword>
<protein>
    <submittedName>
        <fullName evidence="2">Uncharacterized protein</fullName>
    </submittedName>
</protein>
<dbReference type="EMBL" id="FMSV02000502">
    <property type="protein sequence ID" value="SEH06653.1"/>
    <property type="molecule type" value="Genomic_DNA"/>
</dbReference>
<evidence type="ECO:0000313" key="2">
    <source>
        <dbReference type="EMBL" id="SEH06653.1"/>
    </source>
</evidence>
<gene>
    <name evidence="2" type="ORF">MBHS_02517</name>
</gene>
<keyword evidence="1" id="KW-0472">Membrane</keyword>
<proteinExistence type="predicted"/>
<dbReference type="OrthoDB" id="7067387at2"/>
<organism evidence="2 3">
    <name type="scientific">Candidatus Venteria ishoeyi</name>
    <dbReference type="NCBI Taxonomy" id="1899563"/>
    <lineage>
        <taxon>Bacteria</taxon>
        <taxon>Pseudomonadati</taxon>
        <taxon>Pseudomonadota</taxon>
        <taxon>Gammaproteobacteria</taxon>
        <taxon>Thiotrichales</taxon>
        <taxon>Thiotrichaceae</taxon>
        <taxon>Venteria</taxon>
    </lineage>
</organism>
<dbReference type="RefSeq" id="WP_103920405.1">
    <property type="nucleotide sequence ID" value="NZ_FMSV02000502.1"/>
</dbReference>
<sequence>MKRHHFINMPDKQGGLVLMLIVSILILSIVTSIALRLNQDQAQAIYHKSTISALEDAKTALISYALLYDKTHPGFSPGYLPCPDSSGNGSSTSPCSNAGKSVIGCFPWRTLGLPQLSDVSGAPLWYAVSGGYKNNPKSVLTADTDGLFVIEDSAGNALDNTDQEYAIAVIFAPGPQVDSQGRSPDCSEPSQYLETLNNVHNDTGKKNGVRATGNLPTKKRSVFISSPVLKDAHNIVTFNDQLRWITPDDFAPVYIQMNRWIAQRISTCLDEYAREHDNYGDVPDPGDLYPWMASYNNISEDIDISGLRFGHIAIKAEEPLKFTKRDSYQRGEDDPDPYIDGDFWEMNDEWPDDPITNDNCFDQDDTDINTAYGWYSWPEWHDKVFIAVNKDKSPYPALASTQADISFDGTVVTDYLILVAGRRQNTQVRSDDAEKSDLDNYLEGDYRDAVNKLLSNQVANFPNNRPATAADDWVCIKGGC</sequence>
<accession>A0A1H6FAK3</accession>
<dbReference type="AlphaFoldDB" id="A0A1H6FAK3"/>
<keyword evidence="3" id="KW-1185">Reference proteome</keyword>
<reference evidence="2 3" key="1">
    <citation type="submission" date="2016-10" db="EMBL/GenBank/DDBJ databases">
        <authorList>
            <person name="de Groot N.N."/>
        </authorList>
    </citation>
    <scope>NUCLEOTIDE SEQUENCE [LARGE SCALE GENOMIC DNA]</scope>
    <source>
        <strain evidence="2">MBHS1</strain>
    </source>
</reference>
<name>A0A1H6FAK3_9GAMM</name>
<keyword evidence="1" id="KW-1133">Transmembrane helix</keyword>
<evidence type="ECO:0000313" key="3">
    <source>
        <dbReference type="Proteomes" id="UP000236724"/>
    </source>
</evidence>
<evidence type="ECO:0000256" key="1">
    <source>
        <dbReference type="SAM" id="Phobius"/>
    </source>
</evidence>
<dbReference type="Proteomes" id="UP000236724">
    <property type="component" value="Unassembled WGS sequence"/>
</dbReference>
<feature type="transmembrane region" description="Helical" evidence="1">
    <location>
        <begin position="16"/>
        <end position="35"/>
    </location>
</feature>